<comment type="catalytic activity">
    <reaction evidence="5">
        <text>Hydrolysis of terminal, non-reducing alpha-D-galactose residues in alpha-D-galactosides, including galactose oligosaccharides, galactomannans and galactolipids.</text>
        <dbReference type="EC" id="3.2.1.22"/>
    </reaction>
</comment>
<evidence type="ECO:0000313" key="8">
    <source>
        <dbReference type="Proteomes" id="UP000186919"/>
    </source>
</evidence>
<dbReference type="PANTHER" id="PTHR11452">
    <property type="entry name" value="ALPHA-GALACTOSIDASE/ALPHA-N-ACETYLGALACTOSAMINIDASE"/>
    <property type="match status" value="1"/>
</dbReference>
<reference evidence="7 8" key="1">
    <citation type="submission" date="2016-01" db="EMBL/GenBank/DDBJ databases">
        <title>Mycobacterium immunogenum strain CD11_6 genome sequencing and assembly.</title>
        <authorList>
            <person name="Kaur G."/>
            <person name="Nair G.R."/>
            <person name="Mayilraj S."/>
        </authorList>
    </citation>
    <scope>NUCLEOTIDE SEQUENCE [LARGE SCALE GENOMIC DNA]</scope>
    <source>
        <strain evidence="7 8">CD11-6</strain>
    </source>
</reference>
<evidence type="ECO:0000256" key="4">
    <source>
        <dbReference type="ARBA" id="ARBA00023295"/>
    </source>
</evidence>
<dbReference type="InterPro" id="IPR013785">
    <property type="entry name" value="Aldolase_TIM"/>
</dbReference>
<dbReference type="Proteomes" id="UP000186919">
    <property type="component" value="Unassembled WGS sequence"/>
</dbReference>
<dbReference type="CDD" id="cd14792">
    <property type="entry name" value="GH27"/>
    <property type="match status" value="1"/>
</dbReference>
<keyword evidence="5" id="KW-1015">Disulfide bond</keyword>
<evidence type="ECO:0000256" key="2">
    <source>
        <dbReference type="ARBA" id="ARBA00022729"/>
    </source>
</evidence>
<organism evidence="7 8">
    <name type="scientific">Mycobacteroides immunogenum</name>
    <dbReference type="NCBI Taxonomy" id="83262"/>
    <lineage>
        <taxon>Bacteria</taxon>
        <taxon>Bacillati</taxon>
        <taxon>Actinomycetota</taxon>
        <taxon>Actinomycetes</taxon>
        <taxon>Mycobacteriales</taxon>
        <taxon>Mycobacteriaceae</taxon>
        <taxon>Mycobacteroides</taxon>
    </lineage>
</organism>
<comment type="similarity">
    <text evidence="1 5">Belongs to the glycosyl hydrolase 27 family.</text>
</comment>
<protein>
    <recommendedName>
        <fullName evidence="5">Alpha-galactosidase</fullName>
        <ecNumber evidence="5">3.2.1.22</ecNumber>
    </recommendedName>
    <alternativeName>
        <fullName evidence="5">Melibiase</fullName>
    </alternativeName>
</protein>
<keyword evidence="2" id="KW-0732">Signal</keyword>
<feature type="domain" description="Alpha galactosidase C-terminal" evidence="6">
    <location>
        <begin position="355"/>
        <end position="425"/>
    </location>
</feature>
<dbReference type="Pfam" id="PF17801">
    <property type="entry name" value="Melibiase_C"/>
    <property type="match status" value="1"/>
</dbReference>
<dbReference type="AlphaFoldDB" id="A0A179VEI5"/>
<dbReference type="SUPFAM" id="SSF51011">
    <property type="entry name" value="Glycosyl hydrolase domain"/>
    <property type="match status" value="1"/>
</dbReference>
<dbReference type="EC" id="3.2.1.22" evidence="5"/>
<evidence type="ECO:0000313" key="7">
    <source>
        <dbReference type="EMBL" id="OAT70154.1"/>
    </source>
</evidence>
<dbReference type="Gene3D" id="2.60.40.1180">
    <property type="entry name" value="Golgi alpha-mannosidase II"/>
    <property type="match status" value="1"/>
</dbReference>
<keyword evidence="4 5" id="KW-0326">Glycosidase</keyword>
<dbReference type="RefSeq" id="WP_064627285.1">
    <property type="nucleotide sequence ID" value="NZ_LQYE01000001.1"/>
</dbReference>
<accession>A0A179VEI5</accession>
<gene>
    <name evidence="7" type="ORF">AWB85_01885</name>
</gene>
<comment type="caution">
    <text evidence="7">The sequence shown here is derived from an EMBL/GenBank/DDBJ whole genome shotgun (WGS) entry which is preliminary data.</text>
</comment>
<dbReference type="InterPro" id="IPR017853">
    <property type="entry name" value="GH"/>
</dbReference>
<dbReference type="PANTHER" id="PTHR11452:SF75">
    <property type="entry name" value="ALPHA-GALACTOSIDASE MEL1"/>
    <property type="match status" value="1"/>
</dbReference>
<dbReference type="EMBL" id="LQYE01000001">
    <property type="protein sequence ID" value="OAT70154.1"/>
    <property type="molecule type" value="Genomic_DNA"/>
</dbReference>
<sequence length="432" mass="46568">MSRGRNALILIALAVIGVAATVLSVHAFRRPAPAGPAIDGVASTPPLGWNSWNVFGCNIDERRIEQAAEAMVSTGMRDAGYRYVVIDDCWFDPQRGESGELRANPARFPHGMKAVADFVHARGLLFGIYASPGEATCAQNGGSYPGRTGSRGHETQDAQTFARWGVDYLKYDWCGPPADVDELVDSFTIMRDALRATGRPIVYSINPNSGTVVPPGQYDRFRGVATMTRVSQDLVPAWDAIDAYDTSLGVVDALTNAARPEFRCSAQPGFFCDYDMLVAGAPQVAGINLPPLNEAESRSQLALWAVWGSPLIAGNDLAHMPDSLRALLINRDLLAIDQDSPRAPAVSLPGSAGTIWTRPLADGSTAIVIVNRDDAAQPFRAAFSALGLPKTRQFDVLDVFSGTRSVQKLTYRTSLGAHDAMLLRVRAIDDQH</sequence>
<name>A0A179VEI5_9MYCO</name>
<dbReference type="InterPro" id="IPR013780">
    <property type="entry name" value="Glyco_hydro_b"/>
</dbReference>
<dbReference type="SUPFAM" id="SSF51445">
    <property type="entry name" value="(Trans)glycosidases"/>
    <property type="match status" value="1"/>
</dbReference>
<evidence type="ECO:0000256" key="1">
    <source>
        <dbReference type="ARBA" id="ARBA00009743"/>
    </source>
</evidence>
<dbReference type="InterPro" id="IPR041233">
    <property type="entry name" value="Melibiase_C"/>
</dbReference>
<evidence type="ECO:0000256" key="5">
    <source>
        <dbReference type="RuleBase" id="RU361168"/>
    </source>
</evidence>
<dbReference type="GO" id="GO:0004557">
    <property type="term" value="F:alpha-galactosidase activity"/>
    <property type="evidence" value="ECO:0007669"/>
    <property type="project" value="UniProtKB-EC"/>
</dbReference>
<dbReference type="InterPro" id="IPR002241">
    <property type="entry name" value="Glyco_hydro_27"/>
</dbReference>
<dbReference type="Pfam" id="PF16499">
    <property type="entry name" value="Melibiase_2"/>
    <property type="match status" value="1"/>
</dbReference>
<keyword evidence="3 5" id="KW-0378">Hydrolase</keyword>
<evidence type="ECO:0000259" key="6">
    <source>
        <dbReference type="Pfam" id="PF17801"/>
    </source>
</evidence>
<evidence type="ECO:0000256" key="3">
    <source>
        <dbReference type="ARBA" id="ARBA00022801"/>
    </source>
</evidence>
<dbReference type="Gene3D" id="3.20.20.70">
    <property type="entry name" value="Aldolase class I"/>
    <property type="match status" value="1"/>
</dbReference>
<dbReference type="PRINTS" id="PR00740">
    <property type="entry name" value="GLHYDRLASE27"/>
</dbReference>
<proteinExistence type="inferred from homology"/>
<dbReference type="GO" id="GO:0005975">
    <property type="term" value="P:carbohydrate metabolic process"/>
    <property type="evidence" value="ECO:0007669"/>
    <property type="project" value="InterPro"/>
</dbReference>